<gene>
    <name evidence="10" type="ORF">OKIOD_LOCUS8909</name>
</gene>
<comment type="pathway">
    <text evidence="1 8">Purine metabolism; guanine degradation; xanthine from guanine: step 1/1.</text>
</comment>
<evidence type="ECO:0000256" key="3">
    <source>
        <dbReference type="ARBA" id="ARBA00012781"/>
    </source>
</evidence>
<dbReference type="PANTHER" id="PTHR11271:SF6">
    <property type="entry name" value="GUANINE DEAMINASE"/>
    <property type="match status" value="1"/>
</dbReference>
<sequence length="435" mass="47392">MASEGDKIFVGKIVVGTDPAGELTKNDWAVVVDSHGIINASGNKDEIVARYDGEIIKLGPYSLLMPGFIDAHLHAPQFGNIGAHQDLPLLDWLTTYTFPLESKFADKNFSEKMNAAVVRSTLSRGTTTACYFGTIYKDDALALAIQCSEQGQRAYVGKCNIDSNPLATYYLEKTAESVVDTAWAAREIRGLGNSLVEPIITPRFAVSCSPSLMESLGKMAKEENMAIQTHISENEGEIQLMKELFPNDGYLDVYDKYGLVSDRCLLAHSIYLTDAERKKMSEKGASIVHCPDSNFALMSGVLDHKVADDANVNIALGTDVSGGTSASMVDAMRYAELSSKINTIKNKQTTSYLNFKKAFIFGTLNGAKALKIDDQVGSLEVGKEFDAVIADVGASLETAFLENDSPDELLERFIHCADPRSIKNVFVRGKEVFSS</sequence>
<name>A0ABN7SQ84_OIKDI</name>
<protein>
    <recommendedName>
        <fullName evidence="4 8">Guanine deaminase</fullName>
        <shortName evidence="8">Guanase</shortName>
        <ecNumber evidence="3 8">3.5.4.3</ecNumber>
    </recommendedName>
    <alternativeName>
        <fullName evidence="8">Guanine aminohydrolase</fullName>
    </alternativeName>
</protein>
<dbReference type="SUPFAM" id="SSF51556">
    <property type="entry name" value="Metallo-dependent hydrolases"/>
    <property type="match status" value="1"/>
</dbReference>
<accession>A0ABN7SQ84</accession>
<evidence type="ECO:0000256" key="7">
    <source>
        <dbReference type="ARBA" id="ARBA00022833"/>
    </source>
</evidence>
<organism evidence="10 11">
    <name type="scientific">Oikopleura dioica</name>
    <name type="common">Tunicate</name>
    <dbReference type="NCBI Taxonomy" id="34765"/>
    <lineage>
        <taxon>Eukaryota</taxon>
        <taxon>Metazoa</taxon>
        <taxon>Chordata</taxon>
        <taxon>Tunicata</taxon>
        <taxon>Appendicularia</taxon>
        <taxon>Copelata</taxon>
        <taxon>Oikopleuridae</taxon>
        <taxon>Oikopleura</taxon>
    </lineage>
</organism>
<feature type="domain" description="Amidohydrolase-related" evidence="9">
    <location>
        <begin position="64"/>
        <end position="432"/>
    </location>
</feature>
<keyword evidence="11" id="KW-1185">Reference proteome</keyword>
<comment type="cofactor">
    <cofactor evidence="8">
        <name>Zn(2+)</name>
        <dbReference type="ChEBI" id="CHEBI:29105"/>
    </cofactor>
    <text evidence="8">Binds 1 zinc ion per subunit.</text>
</comment>
<dbReference type="InterPro" id="IPR011059">
    <property type="entry name" value="Metal-dep_hydrolase_composite"/>
</dbReference>
<evidence type="ECO:0000313" key="10">
    <source>
        <dbReference type="EMBL" id="CAG5102105.1"/>
    </source>
</evidence>
<dbReference type="Gene3D" id="3.20.20.140">
    <property type="entry name" value="Metal-dependent hydrolases"/>
    <property type="match status" value="1"/>
</dbReference>
<dbReference type="Proteomes" id="UP001158576">
    <property type="component" value="Chromosome 1"/>
</dbReference>
<evidence type="ECO:0000256" key="4">
    <source>
        <dbReference type="ARBA" id="ARBA00014514"/>
    </source>
</evidence>
<evidence type="ECO:0000256" key="8">
    <source>
        <dbReference type="RuleBase" id="RU366009"/>
    </source>
</evidence>
<dbReference type="Gene3D" id="2.30.40.10">
    <property type="entry name" value="Urease, subunit C, domain 1"/>
    <property type="match status" value="1"/>
</dbReference>
<evidence type="ECO:0000256" key="5">
    <source>
        <dbReference type="ARBA" id="ARBA00022723"/>
    </source>
</evidence>
<evidence type="ECO:0000259" key="9">
    <source>
        <dbReference type="Pfam" id="PF01979"/>
    </source>
</evidence>
<comment type="similarity">
    <text evidence="2 8">Belongs to the metallo-dependent hydrolases superfamily. ATZ/TRZ family.</text>
</comment>
<dbReference type="InterPro" id="IPR014311">
    <property type="entry name" value="Guanine_deaminase"/>
</dbReference>
<dbReference type="InterPro" id="IPR006680">
    <property type="entry name" value="Amidohydro-rel"/>
</dbReference>
<dbReference type="InterPro" id="IPR051607">
    <property type="entry name" value="Metallo-dep_hydrolases"/>
</dbReference>
<keyword evidence="7 8" id="KW-0862">Zinc</keyword>
<keyword evidence="5 8" id="KW-0479">Metal-binding</keyword>
<dbReference type="SUPFAM" id="SSF51338">
    <property type="entry name" value="Composite domain of metallo-dependent hydrolases"/>
    <property type="match status" value="2"/>
</dbReference>
<dbReference type="PANTHER" id="PTHR11271">
    <property type="entry name" value="GUANINE DEAMINASE"/>
    <property type="match status" value="1"/>
</dbReference>
<evidence type="ECO:0000256" key="1">
    <source>
        <dbReference type="ARBA" id="ARBA00004984"/>
    </source>
</evidence>
<proteinExistence type="inferred from homology"/>
<reference evidence="10 11" key="1">
    <citation type="submission" date="2021-04" db="EMBL/GenBank/DDBJ databases">
        <authorList>
            <person name="Bliznina A."/>
        </authorList>
    </citation>
    <scope>NUCLEOTIDE SEQUENCE [LARGE SCALE GENOMIC DNA]</scope>
</reference>
<dbReference type="EC" id="3.5.4.3" evidence="3 8"/>
<keyword evidence="6 8" id="KW-0378">Hydrolase</keyword>
<dbReference type="Pfam" id="PF01979">
    <property type="entry name" value="Amidohydro_1"/>
    <property type="match status" value="1"/>
</dbReference>
<evidence type="ECO:0000313" key="11">
    <source>
        <dbReference type="Proteomes" id="UP001158576"/>
    </source>
</evidence>
<comment type="catalytic activity">
    <reaction evidence="8">
        <text>guanine + H2O + H(+) = xanthine + NH4(+)</text>
        <dbReference type="Rhea" id="RHEA:14665"/>
        <dbReference type="ChEBI" id="CHEBI:15377"/>
        <dbReference type="ChEBI" id="CHEBI:15378"/>
        <dbReference type="ChEBI" id="CHEBI:16235"/>
        <dbReference type="ChEBI" id="CHEBI:17712"/>
        <dbReference type="ChEBI" id="CHEBI:28938"/>
        <dbReference type="EC" id="3.5.4.3"/>
    </reaction>
</comment>
<evidence type="ECO:0000256" key="2">
    <source>
        <dbReference type="ARBA" id="ARBA00006745"/>
    </source>
</evidence>
<comment type="function">
    <text evidence="8">Catalyzes the hydrolytic deamination of guanine, producing xanthine and ammonia.</text>
</comment>
<dbReference type="EMBL" id="OU015566">
    <property type="protein sequence ID" value="CAG5102105.1"/>
    <property type="molecule type" value="Genomic_DNA"/>
</dbReference>
<dbReference type="NCBIfam" id="TIGR02967">
    <property type="entry name" value="guan_deamin"/>
    <property type="match status" value="1"/>
</dbReference>
<dbReference type="InterPro" id="IPR032466">
    <property type="entry name" value="Metal_Hydrolase"/>
</dbReference>
<evidence type="ECO:0000256" key="6">
    <source>
        <dbReference type="ARBA" id="ARBA00022801"/>
    </source>
</evidence>